<reference evidence="2" key="1">
    <citation type="submission" date="2020-01" db="EMBL/GenBank/DDBJ databases">
        <authorList>
            <consortium name="DOE Joint Genome Institute"/>
            <person name="Haridas S."/>
            <person name="Albert R."/>
            <person name="Binder M."/>
            <person name="Bloem J."/>
            <person name="Labutti K."/>
            <person name="Salamov A."/>
            <person name="Andreopoulos B."/>
            <person name="Baker S.E."/>
            <person name="Barry K."/>
            <person name="Bills G."/>
            <person name="Bluhm B.H."/>
            <person name="Cannon C."/>
            <person name="Castanera R."/>
            <person name="Culley D.E."/>
            <person name="Daum C."/>
            <person name="Ezra D."/>
            <person name="Gonzalez J.B."/>
            <person name="Henrissat B."/>
            <person name="Kuo A."/>
            <person name="Liang C."/>
            <person name="Lipzen A."/>
            <person name="Lutzoni F."/>
            <person name="Magnuson J."/>
            <person name="Mondo S."/>
            <person name="Nolan M."/>
            <person name="Ohm R."/>
            <person name="Pangilinan J."/>
            <person name="Park H.-J."/>
            <person name="Ramirez L."/>
            <person name="Alfaro M."/>
            <person name="Sun H."/>
            <person name="Tritt A."/>
            <person name="Yoshinaga Y."/>
            <person name="Zwiers L.-H."/>
            <person name="Turgeon B.G."/>
            <person name="Goodwin S.B."/>
            <person name="Spatafora J.W."/>
            <person name="Crous P.W."/>
            <person name="Grigoriev I.V."/>
        </authorList>
    </citation>
    <scope>NUCLEOTIDE SEQUENCE</scope>
    <source>
        <strain evidence="2">CBS 342.82</strain>
    </source>
</reference>
<keyword evidence="1" id="KW-1185">Reference proteome</keyword>
<name>A0A6J3MCY5_9PEZI</name>
<proteinExistence type="predicted"/>
<sequence length="84" mass="10059">MIYSMFRSREDEFKVRPRMMFERMMHRGKFNGALKIQSWEPSDRSTWLRVHTHSRRRATAAEYACHVPGVVPWLWICCSVEKGV</sequence>
<reference evidence="2" key="3">
    <citation type="submission" date="2025-08" db="UniProtKB">
        <authorList>
            <consortium name="RefSeq"/>
        </authorList>
    </citation>
    <scope>IDENTIFICATION</scope>
    <source>
        <strain evidence="2">CBS 342.82</strain>
    </source>
</reference>
<dbReference type="AlphaFoldDB" id="A0A6J3MCY5"/>
<accession>A0A6J3MCY5</accession>
<gene>
    <name evidence="2" type="ORF">K489DRAFT_188144</name>
</gene>
<reference evidence="2" key="2">
    <citation type="submission" date="2020-04" db="EMBL/GenBank/DDBJ databases">
        <authorList>
            <consortium name="NCBI Genome Project"/>
        </authorList>
    </citation>
    <scope>NUCLEOTIDE SEQUENCE</scope>
    <source>
        <strain evidence="2">CBS 342.82</strain>
    </source>
</reference>
<protein>
    <submittedName>
        <fullName evidence="2">Uncharacterized protein</fullName>
    </submittedName>
</protein>
<evidence type="ECO:0000313" key="2">
    <source>
        <dbReference type="RefSeq" id="XP_033461738.1"/>
    </source>
</evidence>
<dbReference type="RefSeq" id="XP_033461738.1">
    <property type="nucleotide sequence ID" value="XM_033599501.1"/>
</dbReference>
<dbReference type="Proteomes" id="UP000504637">
    <property type="component" value="Unplaced"/>
</dbReference>
<dbReference type="GeneID" id="54357300"/>
<evidence type="ECO:0000313" key="1">
    <source>
        <dbReference type="Proteomes" id="UP000504637"/>
    </source>
</evidence>
<organism evidence="2">
    <name type="scientific">Dissoconium aciculare CBS 342.82</name>
    <dbReference type="NCBI Taxonomy" id="1314786"/>
    <lineage>
        <taxon>Eukaryota</taxon>
        <taxon>Fungi</taxon>
        <taxon>Dikarya</taxon>
        <taxon>Ascomycota</taxon>
        <taxon>Pezizomycotina</taxon>
        <taxon>Dothideomycetes</taxon>
        <taxon>Dothideomycetidae</taxon>
        <taxon>Mycosphaerellales</taxon>
        <taxon>Dissoconiaceae</taxon>
        <taxon>Dissoconium</taxon>
    </lineage>
</organism>